<dbReference type="Pfam" id="PF00043">
    <property type="entry name" value="GST_C"/>
    <property type="match status" value="1"/>
</dbReference>
<protein>
    <submittedName>
        <fullName evidence="2">Glutathione S-transferase</fullName>
    </submittedName>
</protein>
<dbReference type="InterPro" id="IPR036282">
    <property type="entry name" value="Glutathione-S-Trfase_C_sf"/>
</dbReference>
<dbReference type="Gene3D" id="3.40.30.10">
    <property type="entry name" value="Glutaredoxin"/>
    <property type="match status" value="1"/>
</dbReference>
<keyword evidence="2" id="KW-0808">Transferase</keyword>
<dbReference type="GO" id="GO:0004364">
    <property type="term" value="F:glutathione transferase activity"/>
    <property type="evidence" value="ECO:0007669"/>
    <property type="project" value="TreeGrafter"/>
</dbReference>
<dbReference type="SUPFAM" id="SSF47616">
    <property type="entry name" value="GST C-terminal domain-like"/>
    <property type="match status" value="1"/>
</dbReference>
<name>A0A2K9NH31_9PROT</name>
<organism evidence="2 3">
    <name type="scientific">Niveispirillum cyanobacteriorum</name>
    <dbReference type="NCBI Taxonomy" id="1612173"/>
    <lineage>
        <taxon>Bacteria</taxon>
        <taxon>Pseudomonadati</taxon>
        <taxon>Pseudomonadota</taxon>
        <taxon>Alphaproteobacteria</taxon>
        <taxon>Rhodospirillales</taxon>
        <taxon>Azospirillaceae</taxon>
        <taxon>Niveispirillum</taxon>
    </lineage>
</organism>
<dbReference type="RefSeq" id="WP_102113424.1">
    <property type="nucleotide sequence ID" value="NZ_BMGN01000011.1"/>
</dbReference>
<dbReference type="KEGG" id="ncb:C0V82_13545"/>
<dbReference type="PROSITE" id="PS50404">
    <property type="entry name" value="GST_NTER"/>
    <property type="match status" value="1"/>
</dbReference>
<dbReference type="PANTHER" id="PTHR43969">
    <property type="entry name" value="GLUTATHIONE S TRANSFERASE D10, ISOFORM A-RELATED"/>
    <property type="match status" value="1"/>
</dbReference>
<dbReference type="InterPro" id="IPR010987">
    <property type="entry name" value="Glutathione-S-Trfase_C-like"/>
</dbReference>
<dbReference type="Proteomes" id="UP000234752">
    <property type="component" value="Chromosome eg_1"/>
</dbReference>
<reference evidence="2 3" key="1">
    <citation type="submission" date="2017-12" db="EMBL/GenBank/DDBJ databases">
        <title>Genomes of bacteria within cyanobacterial aggregates.</title>
        <authorList>
            <person name="Cai H."/>
        </authorList>
    </citation>
    <scope>NUCLEOTIDE SEQUENCE [LARGE SCALE GENOMIC DNA]</scope>
    <source>
        <strain evidence="2 3">TH16</strain>
    </source>
</reference>
<proteinExistence type="predicted"/>
<evidence type="ECO:0000313" key="2">
    <source>
        <dbReference type="EMBL" id="AUN31866.1"/>
    </source>
</evidence>
<dbReference type="Pfam" id="PF13409">
    <property type="entry name" value="GST_N_2"/>
    <property type="match status" value="1"/>
</dbReference>
<gene>
    <name evidence="2" type="ORF">C0V82_13545</name>
</gene>
<dbReference type="InterPro" id="IPR004046">
    <property type="entry name" value="GST_C"/>
</dbReference>
<dbReference type="PANTHER" id="PTHR43969:SF9">
    <property type="entry name" value="GLUTATHIONE S TRANSFERASE D10, ISOFORM A-RELATED"/>
    <property type="match status" value="1"/>
</dbReference>
<comment type="subunit">
    <text evidence="1">Homodimer.</text>
</comment>
<dbReference type="SFLD" id="SFLDG00358">
    <property type="entry name" value="Main_(cytGST)"/>
    <property type="match status" value="1"/>
</dbReference>
<dbReference type="SFLD" id="SFLDS00019">
    <property type="entry name" value="Glutathione_Transferase_(cytos"/>
    <property type="match status" value="1"/>
</dbReference>
<dbReference type="EMBL" id="CP025611">
    <property type="protein sequence ID" value="AUN31866.1"/>
    <property type="molecule type" value="Genomic_DNA"/>
</dbReference>
<dbReference type="OrthoDB" id="9794721at2"/>
<evidence type="ECO:0000256" key="1">
    <source>
        <dbReference type="ARBA" id="ARBA00011738"/>
    </source>
</evidence>
<evidence type="ECO:0000313" key="3">
    <source>
        <dbReference type="Proteomes" id="UP000234752"/>
    </source>
</evidence>
<dbReference type="Gene3D" id="1.20.1050.10">
    <property type="match status" value="1"/>
</dbReference>
<dbReference type="PROSITE" id="PS50405">
    <property type="entry name" value="GST_CTER"/>
    <property type="match status" value="1"/>
</dbReference>
<sequence>MRTLFHHPLSPFSRKVRVALAEKRLDFALELEKPWERREEFMLLNPAGEVPVLVEEDGSVIADQTAICEYLEDAYPATGLLGREVALRAEVRRLVGWFDVKFRAEVTDLLVGEKLFKRFSGQGTPHTQSIRAGLANIHYHLDYIGWLCERRTWLAGDQFSWADIAAAAQLSSIDYLGDVPWDDHPEARNFYARVKSRPSFRPLLTDHQPGLPPPKHYADLDF</sequence>
<accession>A0A2K9NH31</accession>
<dbReference type="CDD" id="cd00299">
    <property type="entry name" value="GST_C_family"/>
    <property type="match status" value="1"/>
</dbReference>
<dbReference type="InterPro" id="IPR040079">
    <property type="entry name" value="Glutathione_S-Trfase"/>
</dbReference>
<dbReference type="InterPro" id="IPR004045">
    <property type="entry name" value="Glutathione_S-Trfase_N"/>
</dbReference>
<dbReference type="GO" id="GO:0006749">
    <property type="term" value="P:glutathione metabolic process"/>
    <property type="evidence" value="ECO:0007669"/>
    <property type="project" value="TreeGrafter"/>
</dbReference>
<dbReference type="AlphaFoldDB" id="A0A2K9NH31"/>
<dbReference type="SUPFAM" id="SSF52833">
    <property type="entry name" value="Thioredoxin-like"/>
    <property type="match status" value="1"/>
</dbReference>
<keyword evidence="3" id="KW-1185">Reference proteome</keyword>
<dbReference type="InterPro" id="IPR036249">
    <property type="entry name" value="Thioredoxin-like_sf"/>
</dbReference>